<evidence type="ECO:0000313" key="2">
    <source>
        <dbReference type="Proteomes" id="UP000006919"/>
    </source>
</evidence>
<reference evidence="2" key="1">
    <citation type="journal article" date="2011" name="J. Bacteriol.">
        <title>Complete genome of the cellulolytic ruminal bacterium Ruminococcus albus 7.</title>
        <authorList>
            <person name="Suen G."/>
            <person name="Stevenson D.M."/>
            <person name="Bruce D.C."/>
            <person name="Chertkov O."/>
            <person name="Copeland A."/>
            <person name="Cheng J.F."/>
            <person name="Detter C."/>
            <person name="Detter J.C."/>
            <person name="Goodwin L.A."/>
            <person name="Han C.S."/>
            <person name="Hauser L.J."/>
            <person name="Ivanova N.N."/>
            <person name="Kyrpides N.C."/>
            <person name="Land M.L."/>
            <person name="Lapidus A."/>
            <person name="Lucas S."/>
            <person name="Ovchinnikova G."/>
            <person name="Pitluck S."/>
            <person name="Tapia R."/>
            <person name="Woyke T."/>
            <person name="Boyum J."/>
            <person name="Mead D."/>
            <person name="Weimer P.J."/>
        </authorList>
    </citation>
    <scope>NUCLEOTIDE SEQUENCE [LARGE SCALE GENOMIC DNA]</scope>
    <source>
        <strain evidence="2">ATCC 27210 / DSM 20455 / JCM 14654 / NCDO 2250 / 7</strain>
        <plasmid evidence="2">pRUMAL02</plasmid>
    </source>
</reference>
<accession>E6UL38</accession>
<dbReference type="Proteomes" id="UP000006919">
    <property type="component" value="Plasmid pRUMAL02"/>
</dbReference>
<keyword evidence="1" id="KW-0614">Plasmid</keyword>
<dbReference type="EMBL" id="CP002405">
    <property type="protein sequence ID" value="ADU24384.1"/>
    <property type="molecule type" value="Genomic_DNA"/>
</dbReference>
<organism evidence="1 2">
    <name type="scientific">Ruminococcus albus (strain ATCC 27210 / DSM 20455 / JCM 14654 / NCDO 2250 / 7)</name>
    <dbReference type="NCBI Taxonomy" id="697329"/>
    <lineage>
        <taxon>Bacteria</taxon>
        <taxon>Bacillati</taxon>
        <taxon>Bacillota</taxon>
        <taxon>Clostridia</taxon>
        <taxon>Eubacteriales</taxon>
        <taxon>Oscillospiraceae</taxon>
        <taxon>Ruminococcus</taxon>
    </lineage>
</organism>
<geneLocation type="plasmid" evidence="1 2">
    <name>pRUMAL02</name>
</geneLocation>
<proteinExistence type="predicted"/>
<sequence>MMTLIKSGLSFRAKFHKIGDIMTIENIMKKYDRMTINMFEDYLFSEVGDIDDVDIIVGFIKANDETKIQEYSDMICNDSGYKGIFLEGNQYIISNDKNEVHIIDTVAAEYAKNSLIEMVFEIDEFIFLIRHKKEYMEWFKQNTKCILFDNTY</sequence>
<dbReference type="KEGG" id="ral:Rumal_3961"/>
<protein>
    <submittedName>
        <fullName evidence="1">Uncharacterized protein</fullName>
    </submittedName>
</protein>
<dbReference type="AlphaFoldDB" id="E6UL38"/>
<name>E6UL38_RUMA7</name>
<dbReference type="HOGENOM" id="CLU_1721004_0_0_9"/>
<gene>
    <name evidence="1" type="ordered locus">Rumal_3961</name>
</gene>
<evidence type="ECO:0000313" key="1">
    <source>
        <dbReference type="EMBL" id="ADU24384.1"/>
    </source>
</evidence>